<keyword evidence="2" id="KW-0812">Transmembrane</keyword>
<feature type="compositionally biased region" description="Basic and acidic residues" evidence="1">
    <location>
        <begin position="28"/>
        <end position="51"/>
    </location>
</feature>
<dbReference type="Proteomes" id="UP000325003">
    <property type="component" value="Unassembled WGS sequence"/>
</dbReference>
<keyword evidence="4" id="KW-1185">Reference proteome</keyword>
<reference evidence="3 4" key="1">
    <citation type="submission" date="2019-09" db="EMBL/GenBank/DDBJ databases">
        <title>Nocardioides panacisoli sp. nov., isolated from the soil of a ginseng field.</title>
        <authorList>
            <person name="Cho C."/>
        </authorList>
    </citation>
    <scope>NUCLEOTIDE SEQUENCE [LARGE SCALE GENOMIC DNA]</scope>
    <source>
        <strain evidence="3 4">BN130099</strain>
    </source>
</reference>
<gene>
    <name evidence="3" type="ORF">F0U44_09730</name>
</gene>
<dbReference type="EMBL" id="VUJV01000003">
    <property type="protein sequence ID" value="KAA1418760.1"/>
    <property type="molecule type" value="Genomic_DNA"/>
</dbReference>
<accession>A0A5B1LG51</accession>
<protein>
    <submittedName>
        <fullName evidence="3">Septum formation initiator family protein</fullName>
    </submittedName>
</protein>
<comment type="caution">
    <text evidence="3">The sequence shown here is derived from an EMBL/GenBank/DDBJ whole genome shotgun (WGS) entry which is preliminary data.</text>
</comment>
<feature type="compositionally biased region" description="Basic and acidic residues" evidence="1">
    <location>
        <begin position="1"/>
        <end position="10"/>
    </location>
</feature>
<dbReference type="Pfam" id="PF04977">
    <property type="entry name" value="DivIC"/>
    <property type="match status" value="1"/>
</dbReference>
<evidence type="ECO:0000313" key="4">
    <source>
        <dbReference type="Proteomes" id="UP000325003"/>
    </source>
</evidence>
<sequence length="195" mass="21471">MAATPGDRRNPGRRPHSPARSGPSAAGRPERKRAERERVATVARARAEEKQRSRLTGRAAILVLVLAVLAVSYASSLRAYLQQRHKLDALESQISERESSIDDLERENERWDDPAFIAQQARLKGYVKPGETPYVVVDSNGNALTNSELDDPSSVGDQETPAWYDGVWDSVKVAGHPPTKIPAPPKKRIVGSEDE</sequence>
<proteinExistence type="predicted"/>
<dbReference type="InterPro" id="IPR007060">
    <property type="entry name" value="FtsL/DivIC"/>
</dbReference>
<reference evidence="3 4" key="2">
    <citation type="submission" date="2019-09" db="EMBL/GenBank/DDBJ databases">
        <authorList>
            <person name="Jin C."/>
        </authorList>
    </citation>
    <scope>NUCLEOTIDE SEQUENCE [LARGE SCALE GENOMIC DNA]</scope>
    <source>
        <strain evidence="3 4">BN130099</strain>
    </source>
</reference>
<feature type="transmembrane region" description="Helical" evidence="2">
    <location>
        <begin position="59"/>
        <end position="81"/>
    </location>
</feature>
<keyword evidence="2" id="KW-1133">Transmembrane helix</keyword>
<dbReference type="RefSeq" id="WP_149728100.1">
    <property type="nucleotide sequence ID" value="NZ_VUJV01000003.1"/>
</dbReference>
<feature type="region of interest" description="Disordered" evidence="1">
    <location>
        <begin position="175"/>
        <end position="195"/>
    </location>
</feature>
<feature type="region of interest" description="Disordered" evidence="1">
    <location>
        <begin position="1"/>
        <end position="51"/>
    </location>
</feature>
<evidence type="ECO:0000256" key="2">
    <source>
        <dbReference type="SAM" id="Phobius"/>
    </source>
</evidence>
<evidence type="ECO:0000313" key="3">
    <source>
        <dbReference type="EMBL" id="KAA1418760.1"/>
    </source>
</evidence>
<name>A0A5B1LG51_9ACTN</name>
<dbReference type="AlphaFoldDB" id="A0A5B1LG51"/>
<keyword evidence="2" id="KW-0472">Membrane</keyword>
<organism evidence="3 4">
    <name type="scientific">Nocardioides humilatus</name>
    <dbReference type="NCBI Taxonomy" id="2607660"/>
    <lineage>
        <taxon>Bacteria</taxon>
        <taxon>Bacillati</taxon>
        <taxon>Actinomycetota</taxon>
        <taxon>Actinomycetes</taxon>
        <taxon>Propionibacteriales</taxon>
        <taxon>Nocardioidaceae</taxon>
        <taxon>Nocardioides</taxon>
    </lineage>
</organism>
<evidence type="ECO:0000256" key="1">
    <source>
        <dbReference type="SAM" id="MobiDB-lite"/>
    </source>
</evidence>